<accession>S5TK43</accession>
<name>S5TK43_9CLOS</name>
<sequence>MDKVCYATGLTAVSEAYAEYERVVGENLLEYSTFRIPVRGSTLTLVKSGNEILASYPSEGSTAERKAVAYFTLVGGFSSTLFTADVALSLLCGSKDISRTLERRHKKGLSSERAVHAALDQLQEVKLLQMIETVSPTDKVFLTALSVYLGKATGLSDLGPNLVVPLVKVTLEKRSDDTSKRWPPVVLSFLSTYASVCDDLVDDAFNLRGKALQPYLVEVLAYVDALAGVKLTGNFVNGFITGHLIRTKPKNLTYDSRVAWFTTVSSLLSAFIHKHFGRVVSVSVTSARPFVPLEGTDQLHESNSYFSRVALTQGRSKQSSVVPELMMSAIDAVLDENLTVVENIGEAACIIVLYYSIYGTNAIRINRRPGVLPVVLRDRPVVIKLSRVEAVLSERGKAMQINCFRTLARGYAALTLTLRLKFNIYRNNWRTLGDIDGRVAFDTVNFVPRSLIPGYLENDYYKAVAFIKSNEKRVEGELQ</sequence>
<dbReference type="EMBL" id="KC904540">
    <property type="protein sequence ID" value="AGS48182.1"/>
    <property type="molecule type" value="Genomic_RNA"/>
</dbReference>
<organism evidence="1 2">
    <name type="scientific">Blackberry vein banding-associated virus</name>
    <dbReference type="NCBI Taxonomy" id="1381464"/>
    <lineage>
        <taxon>Viruses</taxon>
        <taxon>Riboviria</taxon>
        <taxon>Orthornavirae</taxon>
        <taxon>Kitrinoviricota</taxon>
        <taxon>Alsuviricetes</taxon>
        <taxon>Martellivirales</taxon>
        <taxon>Closteroviridae</taxon>
        <taxon>Ampelovirus</taxon>
        <taxon>Ampelovirus venarubi</taxon>
    </lineage>
</organism>
<dbReference type="OrthoDB" id="32718at10239"/>
<keyword evidence="1" id="KW-0346">Stress response</keyword>
<keyword evidence="2" id="KW-1185">Reference proteome</keyword>
<reference evidence="1 2" key="1">
    <citation type="journal article" date="2013" name="Virus Res.">
        <title>Molecular characterization and population structure of blackberry vein banding associated virus, new ampelovirus associated with yellow vein disease.</title>
        <authorList>
            <person name="Thekke-Veetil T."/>
            <person name="Aboughanem-Sabanadzovic N."/>
            <person name="Keller K.E."/>
            <person name="Martin R.R."/>
            <person name="Sabanadzovic S."/>
            <person name="Tzanetakis I.E."/>
        </authorList>
    </citation>
    <scope>NUCLEOTIDE SEQUENCE [LARGE SCALE GENOMIC DNA]</scope>
    <source>
        <strain evidence="1">Mississippi1</strain>
    </source>
</reference>
<dbReference type="GeneID" id="16547963"/>
<protein>
    <submittedName>
        <fullName evidence="1">Heat shock protein 90-like protein</fullName>
    </submittedName>
</protein>
<proteinExistence type="predicted"/>
<dbReference type="Proteomes" id="UP000201347">
    <property type="component" value="Segment"/>
</dbReference>
<evidence type="ECO:0000313" key="2">
    <source>
        <dbReference type="Proteomes" id="UP000201347"/>
    </source>
</evidence>
<dbReference type="KEGG" id="vg:16547963"/>
<dbReference type="RefSeq" id="YP_008411014.1">
    <property type="nucleotide sequence ID" value="NC_022072.1"/>
</dbReference>
<evidence type="ECO:0000313" key="1">
    <source>
        <dbReference type="EMBL" id="AGS48182.1"/>
    </source>
</evidence>